<sequence>MQSKVSNLQDEFGIGTMIEDDEARSLMTATALNSCQETLDRLQEKQKQSVDDVIAEHQKILEVLGKFETLKGKFVSNLPHPQVFSEVNKSSNPDSGLKKHNPEKVHSEVKEEGFLEVDQQNFVESHSSNDTRDGKTGGTLEANQGVSGVDKAKRFQVHEAVVTDTNVPGVSKGVSSNEGLKKEVLQGQEDCLEVDQQNFVESHLSNDTRDGQMRITFEANQGSGLTDRDDDDDHYDSTFGGIRSFRSEDSAANQKNYYKGTEYVKSPGYDAMIEKQIRNGEEAKKQDILDNLIPFEGKEEKFPKADLQHDQDNFIKSTVGNAADAGIEKGFDESQCGHVTDHAVNQKKDTKGSECIRSPGYDAVIASEIRMGEAEKLSTSDLQNDHDDLTKIGSGKDAGDVKIEKGFDKSQLVHVTDHGSATRKNVEQRGANELADRRDDFPSSVKDKEEKLCKTNHQNHLNIFLQEPPPKDSPDVNTERGSDESERFDTSNDDLATKRYVRKEEQARTIDAADEQLFANY</sequence>
<gene>
    <name evidence="3" type="ORF">K7X08_000492</name>
</gene>
<feature type="region of interest" description="Disordered" evidence="1">
    <location>
        <begin position="85"/>
        <end position="107"/>
    </location>
</feature>
<reference evidence="4" key="1">
    <citation type="journal article" date="2023" name="Proc. Natl. Acad. Sci. U.S.A.">
        <title>Genomic and structural basis for evolution of tropane alkaloid biosynthesis.</title>
        <authorList>
            <person name="Wanga Y.-J."/>
            <person name="Taina T."/>
            <person name="Yua J.-Y."/>
            <person name="Lia J."/>
            <person name="Xua B."/>
            <person name="Chenc J."/>
            <person name="D'Auriad J.C."/>
            <person name="Huanga J.-P."/>
            <person name="Huanga S.-X."/>
        </authorList>
    </citation>
    <scope>NUCLEOTIDE SEQUENCE [LARGE SCALE GENOMIC DNA]</scope>
    <source>
        <strain evidence="4">cv. KIB-2019</strain>
    </source>
</reference>
<proteinExistence type="predicted"/>
<dbReference type="PANTHER" id="PTHR31631:SF3">
    <property type="entry name" value="PROTEIN NETWORKED 2B"/>
    <property type="match status" value="1"/>
</dbReference>
<dbReference type="EMBL" id="JAJAGQ010000010">
    <property type="protein sequence ID" value="KAJ8551122.1"/>
    <property type="molecule type" value="Genomic_DNA"/>
</dbReference>
<feature type="compositionally biased region" description="Basic and acidic residues" evidence="1">
    <location>
        <begin position="434"/>
        <end position="453"/>
    </location>
</feature>
<feature type="compositionally biased region" description="Basic and acidic residues" evidence="1">
    <location>
        <begin position="96"/>
        <end position="107"/>
    </location>
</feature>
<organism evidence="3 4">
    <name type="scientific">Anisodus acutangulus</name>
    <dbReference type="NCBI Taxonomy" id="402998"/>
    <lineage>
        <taxon>Eukaryota</taxon>
        <taxon>Viridiplantae</taxon>
        <taxon>Streptophyta</taxon>
        <taxon>Embryophyta</taxon>
        <taxon>Tracheophyta</taxon>
        <taxon>Spermatophyta</taxon>
        <taxon>Magnoliopsida</taxon>
        <taxon>eudicotyledons</taxon>
        <taxon>Gunneridae</taxon>
        <taxon>Pentapetalae</taxon>
        <taxon>asterids</taxon>
        <taxon>lamiids</taxon>
        <taxon>Solanales</taxon>
        <taxon>Solanaceae</taxon>
        <taxon>Solanoideae</taxon>
        <taxon>Hyoscyameae</taxon>
        <taxon>Anisodus</taxon>
    </lineage>
</organism>
<feature type="region of interest" description="Disordered" evidence="1">
    <location>
        <begin position="123"/>
        <end position="143"/>
    </location>
</feature>
<comment type="caution">
    <text evidence="3">The sequence shown here is derived from an EMBL/GenBank/DDBJ whole genome shotgun (WGS) entry which is preliminary data.</text>
</comment>
<feature type="region of interest" description="Disordered" evidence="1">
    <location>
        <begin position="414"/>
        <end position="500"/>
    </location>
</feature>
<dbReference type="OrthoDB" id="616075at2759"/>
<dbReference type="PANTHER" id="PTHR31631">
    <property type="entry name" value="PROTEIN NETWORKED 2D"/>
    <property type="match status" value="1"/>
</dbReference>
<evidence type="ECO:0000256" key="1">
    <source>
        <dbReference type="SAM" id="MobiDB-lite"/>
    </source>
</evidence>
<feature type="compositionally biased region" description="Basic and acidic residues" evidence="1">
    <location>
        <begin position="469"/>
        <end position="490"/>
    </location>
</feature>
<evidence type="ECO:0000313" key="3">
    <source>
        <dbReference type="EMBL" id="KAJ8551122.1"/>
    </source>
</evidence>
<dbReference type="Proteomes" id="UP001152561">
    <property type="component" value="Unassembled WGS sequence"/>
</dbReference>
<feature type="region of interest" description="Disordered" evidence="1">
    <location>
        <begin position="376"/>
        <end position="398"/>
    </location>
</feature>
<feature type="compositionally biased region" description="Basic and acidic residues" evidence="1">
    <location>
        <begin position="376"/>
        <end position="390"/>
    </location>
</feature>
<feature type="compositionally biased region" description="Polar residues" evidence="1">
    <location>
        <begin position="85"/>
        <end position="94"/>
    </location>
</feature>
<accession>A0A9Q1RCZ1</accession>
<keyword evidence="4" id="KW-1185">Reference proteome</keyword>
<protein>
    <recommendedName>
        <fullName evidence="2">NET2A-D/KIP1-like alpha-helical domain-containing protein</fullName>
    </recommendedName>
</protein>
<dbReference type="InterPro" id="IPR056888">
    <property type="entry name" value="NET2A-D/KIP1-like_dom"/>
</dbReference>
<feature type="domain" description="NET2A-D/KIP1-like alpha-helical" evidence="2">
    <location>
        <begin position="8"/>
        <end position="119"/>
    </location>
</feature>
<name>A0A9Q1RCZ1_9SOLA</name>
<evidence type="ECO:0000259" key="2">
    <source>
        <dbReference type="Pfam" id="PF25014"/>
    </source>
</evidence>
<dbReference type="AlphaFoldDB" id="A0A9Q1RCZ1"/>
<evidence type="ECO:0000313" key="4">
    <source>
        <dbReference type="Proteomes" id="UP001152561"/>
    </source>
</evidence>
<dbReference type="Pfam" id="PF25014">
    <property type="entry name" value="NET2A"/>
    <property type="match status" value="1"/>
</dbReference>